<evidence type="ECO:0000313" key="3">
    <source>
        <dbReference type="Proteomes" id="UP000242616"/>
    </source>
</evidence>
<dbReference type="InterPro" id="IPR050855">
    <property type="entry name" value="NDM-1-like"/>
</dbReference>
<proteinExistence type="predicted"/>
<dbReference type="PANTHER" id="PTHR42951:SF4">
    <property type="entry name" value="ACYL-COENZYME A THIOESTERASE MBLAC2"/>
    <property type="match status" value="1"/>
</dbReference>
<dbReference type="RefSeq" id="WP_077198558.1">
    <property type="nucleotide sequence ID" value="NZ_LBFC01000022.1"/>
</dbReference>
<organism evidence="2 3">
    <name type="scientific">Thermosipho affectus</name>
    <dbReference type="NCBI Taxonomy" id="660294"/>
    <lineage>
        <taxon>Bacteria</taxon>
        <taxon>Thermotogati</taxon>
        <taxon>Thermotogota</taxon>
        <taxon>Thermotogae</taxon>
        <taxon>Thermotogales</taxon>
        <taxon>Fervidobacteriaceae</taxon>
        <taxon>Thermosipho</taxon>
    </lineage>
</organism>
<dbReference type="InterPro" id="IPR036866">
    <property type="entry name" value="RibonucZ/Hydroxyglut_hydro"/>
</dbReference>
<accession>A0ABX3IHL7</accession>
<sequence length="246" mass="28180">MIKNISNKIYVIENELAANSTLIIGKKGNILIDTSLFPKKAMKIKQFSKDISGKDISLVINTHYHPDHTFGNSAFDCPIVSHKLTREFMKQMDENYLKQLKLEDIEIKLPNVVFENYFEYEDGIKLVIYSGPGHTLDSSYIHIESENIIIAGDTIITDIHPEIVPDSDLELWINTLENMPKVSNIIPGHGKIGNKEDIDKMIDYLEKIKQMKSGNINAYKLENDPNFKNRKHPELLKWSLENLLPS</sequence>
<gene>
    <name evidence="2" type="ORF">XJ44_07260</name>
</gene>
<dbReference type="CDD" id="cd16282">
    <property type="entry name" value="metallo-hydrolase-like_MBL-fold"/>
    <property type="match status" value="1"/>
</dbReference>
<dbReference type="Pfam" id="PF00753">
    <property type="entry name" value="Lactamase_B"/>
    <property type="match status" value="1"/>
</dbReference>
<feature type="domain" description="Metallo-beta-lactamase" evidence="1">
    <location>
        <begin position="17"/>
        <end position="189"/>
    </location>
</feature>
<dbReference type="Gene3D" id="3.60.15.10">
    <property type="entry name" value="Ribonuclease Z/Hydroxyacylglutathione hydrolase-like"/>
    <property type="match status" value="1"/>
</dbReference>
<dbReference type="InterPro" id="IPR001279">
    <property type="entry name" value="Metallo-B-lactamas"/>
</dbReference>
<dbReference type="SUPFAM" id="SSF56281">
    <property type="entry name" value="Metallo-hydrolase/oxidoreductase"/>
    <property type="match status" value="1"/>
</dbReference>
<comment type="caution">
    <text evidence="2">The sequence shown here is derived from an EMBL/GenBank/DDBJ whole genome shotgun (WGS) entry which is preliminary data.</text>
</comment>
<evidence type="ECO:0000259" key="1">
    <source>
        <dbReference type="SMART" id="SM00849"/>
    </source>
</evidence>
<dbReference type="SMART" id="SM00849">
    <property type="entry name" value="Lactamase_B"/>
    <property type="match status" value="1"/>
</dbReference>
<evidence type="ECO:0000313" key="2">
    <source>
        <dbReference type="EMBL" id="ONN26666.1"/>
    </source>
</evidence>
<keyword evidence="3" id="KW-1185">Reference proteome</keyword>
<dbReference type="PANTHER" id="PTHR42951">
    <property type="entry name" value="METALLO-BETA-LACTAMASE DOMAIN-CONTAINING"/>
    <property type="match status" value="1"/>
</dbReference>
<reference evidence="2 3" key="1">
    <citation type="submission" date="2015-06" db="EMBL/GenBank/DDBJ databases">
        <title>Genome sequencing of Thermotogales isolates from hydrothermal vents.</title>
        <authorList>
            <person name="Haverkamp T.H."/>
            <person name="Kublanov I.V."/>
            <person name="Nesbo C.L."/>
        </authorList>
    </citation>
    <scope>NUCLEOTIDE SEQUENCE [LARGE SCALE GENOMIC DNA]</scope>
    <source>
        <strain evidence="3">ik275mar</strain>
    </source>
</reference>
<protein>
    <submittedName>
        <fullName evidence="2">Beta-lactamase</fullName>
    </submittedName>
</protein>
<dbReference type="EMBL" id="LBFC01000022">
    <property type="protein sequence ID" value="ONN26666.1"/>
    <property type="molecule type" value="Genomic_DNA"/>
</dbReference>
<name>A0ABX3IHL7_9BACT</name>
<dbReference type="Proteomes" id="UP000242616">
    <property type="component" value="Unassembled WGS sequence"/>
</dbReference>